<feature type="transmembrane region" description="Helical" evidence="6">
    <location>
        <begin position="399"/>
        <end position="419"/>
    </location>
</feature>
<feature type="transmembrane region" description="Helical" evidence="6">
    <location>
        <begin position="359"/>
        <end position="379"/>
    </location>
</feature>
<dbReference type="Proteomes" id="UP000250790">
    <property type="component" value="Unassembled WGS sequence"/>
</dbReference>
<organism evidence="8 9">
    <name type="scientific">Limnohabitans parvus II-B4</name>
    <dbReference type="NCBI Taxonomy" id="1293052"/>
    <lineage>
        <taxon>Bacteria</taxon>
        <taxon>Pseudomonadati</taxon>
        <taxon>Pseudomonadota</taxon>
        <taxon>Betaproteobacteria</taxon>
        <taxon>Burkholderiales</taxon>
        <taxon>Comamonadaceae</taxon>
        <taxon>Limnohabitans</taxon>
    </lineage>
</organism>
<dbReference type="OrthoDB" id="5292592at2"/>
<dbReference type="Pfam" id="PF02687">
    <property type="entry name" value="FtsX"/>
    <property type="match status" value="2"/>
</dbReference>
<feature type="transmembrane region" description="Helical" evidence="6">
    <location>
        <begin position="716"/>
        <end position="735"/>
    </location>
</feature>
<keyword evidence="5 6" id="KW-0472">Membrane</keyword>
<evidence type="ECO:0000256" key="2">
    <source>
        <dbReference type="ARBA" id="ARBA00022475"/>
    </source>
</evidence>
<comment type="subcellular location">
    <subcellularLocation>
        <location evidence="1">Cell membrane</location>
        <topology evidence="1">Multi-pass membrane protein</topology>
    </subcellularLocation>
</comment>
<evidence type="ECO:0000256" key="6">
    <source>
        <dbReference type="SAM" id="Phobius"/>
    </source>
</evidence>
<evidence type="ECO:0000313" key="9">
    <source>
        <dbReference type="Proteomes" id="UP000250790"/>
    </source>
</evidence>
<feature type="transmembrane region" description="Helical" evidence="6">
    <location>
        <begin position="800"/>
        <end position="826"/>
    </location>
</feature>
<dbReference type="InterPro" id="IPR003838">
    <property type="entry name" value="ABC3_permease_C"/>
</dbReference>
<dbReference type="PANTHER" id="PTHR30287:SF1">
    <property type="entry name" value="INNER MEMBRANE PROTEIN"/>
    <property type="match status" value="1"/>
</dbReference>
<sequence length="839" mass="89943">MNQQGWMHGLRLGGRNLWRDLRAGELRLLMISVSLAVAALTAVGFLADRMQTGLWRDARQLLGGDAVVVSDQNTPPNFVQQARQMGLQTNTNITFPTMARAMSEQGGASRLVALKAVEPGYPLRGQLQVSPQPAAASIPPSGQVWVDPALLDNLKLQAGQMLGLGDRSFRITATIEREPDRGAGFMTFAPRVMINAADLPSTGLVQPASRVTWRMAVAGDTAAAERFVQWAKPEVEQSHVRGVQIESLDSGRPEMRQTLDRAAQFLNLVALLAALLCAVAVALAARSFAERQLDACALLRVLGQSQRTLTLSYGLEFLGAGLLASAVGVAVGYGVHLGFVLLLAGLIDAQLPPATLQPALMGLGMGLTLLVAFGLPPVLQLAKVPPLRVIRRDLGGLQVRSGLVLAMGLVGFALTLLMVSRNLTLGLITVGGFAVALLVFAGLAAAALWLLRRTVPGEQAPGWLRLATRQVAARPVFAVVQVSALSVGLLALALLVLLRTDLIASWRQATPANAPDRFVINVQPEQATDFLASLNKAGVQSPDWFPMIRGRLVAINGREVGPTDFEADRAKRLIDREINLSHSATLPAHNPLTAGRWVPEEADGVSVEQGIADTLGLKLGDQLRFDIAGQPREARITSLRKVDWTSMRANFFMMFPVSQMPDLPMTYMAAFRSPQSAAGFDNALVNQFPNITSVDMRSTLAQVQRVMDQVIRAVEYLFAFTLAAGLMVLLAAVGASRQAREREYAIMRALGAGRALLAQVQRTELLGLGWLAGFMASSMALAVGWALARYAFEFAWQPPLWAPLAGGALGALLAWAAGSLSLSGVLRQPVMQTLRQAAE</sequence>
<dbReference type="AlphaFoldDB" id="A0A315FGJ2"/>
<dbReference type="GO" id="GO:0005886">
    <property type="term" value="C:plasma membrane"/>
    <property type="evidence" value="ECO:0007669"/>
    <property type="project" value="UniProtKB-SubCell"/>
</dbReference>
<evidence type="ECO:0000256" key="3">
    <source>
        <dbReference type="ARBA" id="ARBA00022692"/>
    </source>
</evidence>
<name>A0A315FGJ2_9BURK</name>
<feature type="transmembrane region" description="Helical" evidence="6">
    <location>
        <begin position="426"/>
        <end position="451"/>
    </location>
</feature>
<feature type="domain" description="ABC3 transporter permease C-terminal" evidence="7">
    <location>
        <begin position="268"/>
        <end position="382"/>
    </location>
</feature>
<keyword evidence="4 6" id="KW-1133">Transmembrane helix</keyword>
<dbReference type="PANTHER" id="PTHR30287">
    <property type="entry name" value="MEMBRANE COMPONENT OF PREDICTED ABC SUPERFAMILY METABOLITE UPTAKE TRANSPORTER"/>
    <property type="match status" value="1"/>
</dbReference>
<keyword evidence="2" id="KW-1003">Cell membrane</keyword>
<keyword evidence="3 6" id="KW-0812">Transmembrane</keyword>
<evidence type="ECO:0000256" key="1">
    <source>
        <dbReference type="ARBA" id="ARBA00004651"/>
    </source>
</evidence>
<feature type="transmembrane region" description="Helical" evidence="6">
    <location>
        <begin position="317"/>
        <end position="347"/>
    </location>
</feature>
<reference evidence="8 9" key="1">
    <citation type="submission" date="2017-04" db="EMBL/GenBank/DDBJ databases">
        <title>Unexpected and diverse lifestyles within the genus Limnohabitans.</title>
        <authorList>
            <person name="Kasalicky V."/>
            <person name="Mehrshad M."/>
            <person name="Andrei S.-A."/>
            <person name="Salcher M."/>
            <person name="Kratochvilova H."/>
            <person name="Simek K."/>
            <person name="Ghai R."/>
        </authorList>
    </citation>
    <scope>NUCLEOTIDE SEQUENCE [LARGE SCALE GENOMIC DNA]</scope>
    <source>
        <strain evidence="8 9">II-B4</strain>
    </source>
</reference>
<dbReference type="RefSeq" id="WP_108313631.1">
    <property type="nucleotide sequence ID" value="NZ_NESN01000005.1"/>
</dbReference>
<comment type="caution">
    <text evidence="8">The sequence shown here is derived from an EMBL/GenBank/DDBJ whole genome shotgun (WGS) entry which is preliminary data.</text>
</comment>
<feature type="transmembrane region" description="Helical" evidence="6">
    <location>
        <begin position="265"/>
        <end position="285"/>
    </location>
</feature>
<evidence type="ECO:0000313" key="8">
    <source>
        <dbReference type="EMBL" id="PUE52187.1"/>
    </source>
</evidence>
<dbReference type="InterPro" id="IPR038766">
    <property type="entry name" value="Membrane_comp_ABC_pdt"/>
</dbReference>
<feature type="transmembrane region" description="Helical" evidence="6">
    <location>
        <begin position="765"/>
        <end position="788"/>
    </location>
</feature>
<evidence type="ECO:0000256" key="5">
    <source>
        <dbReference type="ARBA" id="ARBA00023136"/>
    </source>
</evidence>
<feature type="transmembrane region" description="Helical" evidence="6">
    <location>
        <begin position="649"/>
        <end position="670"/>
    </location>
</feature>
<evidence type="ECO:0000259" key="7">
    <source>
        <dbReference type="Pfam" id="PF02687"/>
    </source>
</evidence>
<keyword evidence="9" id="KW-1185">Reference proteome</keyword>
<protein>
    <submittedName>
        <fullName evidence="8">ABC transporter permease</fullName>
    </submittedName>
</protein>
<feature type="transmembrane region" description="Helical" evidence="6">
    <location>
        <begin position="471"/>
        <end position="498"/>
    </location>
</feature>
<accession>A0A315FGJ2</accession>
<dbReference type="EMBL" id="NESN01000005">
    <property type="protein sequence ID" value="PUE52187.1"/>
    <property type="molecule type" value="Genomic_DNA"/>
</dbReference>
<gene>
    <name evidence="8" type="ORF">B9Z37_14080</name>
</gene>
<feature type="domain" description="ABC3 transporter permease C-terminal" evidence="7">
    <location>
        <begin position="718"/>
        <end position="829"/>
    </location>
</feature>
<evidence type="ECO:0000256" key="4">
    <source>
        <dbReference type="ARBA" id="ARBA00022989"/>
    </source>
</evidence>
<feature type="transmembrane region" description="Helical" evidence="6">
    <location>
        <begin position="26"/>
        <end position="47"/>
    </location>
</feature>
<proteinExistence type="predicted"/>